<dbReference type="EMBL" id="LBVW01000001">
    <property type="protein sequence ID" value="KKQ94548.1"/>
    <property type="molecule type" value="Genomic_DNA"/>
</dbReference>
<accession>A0A0G0LRK3</accession>
<organism evidence="1">
    <name type="scientific">Candidatus Woesebacteria bacterium GW2011_GWB1_39_10b</name>
    <dbReference type="NCBI Taxonomy" id="1618573"/>
    <lineage>
        <taxon>Bacteria</taxon>
        <taxon>Candidatus Woeseibacteriota</taxon>
    </lineage>
</organism>
<reference evidence="1" key="1">
    <citation type="journal article" date="2015" name="Nature">
        <title>rRNA introns, odd ribosomes, and small enigmatic genomes across a large radiation of phyla.</title>
        <authorList>
            <person name="Brown C.T."/>
            <person name="Hug L.A."/>
            <person name="Thomas B.C."/>
            <person name="Sharon I."/>
            <person name="Castelle C.J."/>
            <person name="Singh A."/>
            <person name="Wilkins M.J."/>
            <person name="Williams K.H."/>
            <person name="Banfield J.F."/>
        </authorList>
    </citation>
    <scope>NUCLEOTIDE SEQUENCE [LARGE SCALE GENOMIC DNA]</scope>
</reference>
<gene>
    <name evidence="1" type="ORF">UT19_C0001G0085</name>
</gene>
<sequence>MTERTQDGDNHEIVEIYKGKKGLQGEPYEMTDLRDPEIPHAMDEGQRKYKGKTRNFFEMMNFADLRAEFILGSHLEDSIQTVNSIRRLARRVGREKVRAIISEFRKNPGQKDENLLNELRADIDFSQSLTPDEKPHIISVSSIRHTLGRLLVAEKSYLAVAMHTPWNRVGAQPLDAVIEVFWFRFPFESLKHEWQSREDQKKAAYADYYKKAYHERKLEWQIRHGIVADQDSEETSEDRWPITEEEVIYFEDFEELETEAEAEVPQLTASERRALNRQITEEMGPVEEYLDINGLREDINKAVSSHSPTGLTRLIWSTLKYAQPTQWKERITHSYDLRRDEPRPLDEETPDPRWMELGDYQGRIVLPGEMLTTGPLPHTQNKNFDLHQARSNLQVYLDSNPDNIDSENIDELRQTIKNHRLDEDETPEPFSSITKRFSDIVSQIPFSELKNRIIGLPQTHRAVILHRLGYNAPENIEVAGKTISFSDRNIPAGIFVSHVILDYFERDKHKYYKILQEATELISGNI</sequence>
<protein>
    <submittedName>
        <fullName evidence="1">Uncharacterized protein</fullName>
    </submittedName>
</protein>
<name>A0A0G0LRK3_9BACT</name>
<evidence type="ECO:0000313" key="1">
    <source>
        <dbReference type="EMBL" id="KKQ94548.1"/>
    </source>
</evidence>
<comment type="caution">
    <text evidence="1">The sequence shown here is derived from an EMBL/GenBank/DDBJ whole genome shotgun (WGS) entry which is preliminary data.</text>
</comment>
<proteinExistence type="predicted"/>
<dbReference type="Proteomes" id="UP000034932">
    <property type="component" value="Unassembled WGS sequence"/>
</dbReference>
<dbReference type="AlphaFoldDB" id="A0A0G0LRK3"/>